<dbReference type="SUPFAM" id="SSF54909">
    <property type="entry name" value="Dimeric alpha+beta barrel"/>
    <property type="match status" value="1"/>
</dbReference>
<comment type="cofactor">
    <cofactor evidence="1">
        <name>heme b</name>
        <dbReference type="ChEBI" id="CHEBI:60344"/>
    </cofactor>
</comment>
<keyword evidence="3" id="KW-0479">Metal-binding</keyword>
<name>A0A430PYC1_SCHBO</name>
<dbReference type="GO" id="GO:0005829">
    <property type="term" value="C:cytosol"/>
    <property type="evidence" value="ECO:0007669"/>
    <property type="project" value="TreeGrafter"/>
</dbReference>
<dbReference type="EMBL" id="QMKO01004152">
    <property type="protein sequence ID" value="RTG80432.1"/>
    <property type="molecule type" value="Genomic_DNA"/>
</dbReference>
<dbReference type="Pfam" id="PF20628">
    <property type="entry name" value="Dyp_perox_C"/>
    <property type="match status" value="2"/>
</dbReference>
<dbReference type="Proteomes" id="UP000290809">
    <property type="component" value="Unassembled WGS sequence"/>
</dbReference>
<evidence type="ECO:0000256" key="2">
    <source>
        <dbReference type="ARBA" id="ARBA00022559"/>
    </source>
</evidence>
<evidence type="ECO:0000313" key="8">
    <source>
        <dbReference type="Proteomes" id="UP000290809"/>
    </source>
</evidence>
<dbReference type="PANTHER" id="PTHR30521:SF0">
    <property type="entry name" value="DYP-TYPE PEROXIDASE FAMILY PROTEIN"/>
    <property type="match status" value="1"/>
</dbReference>
<sequence>MSYENILFADAYAVNGTPQGSRYVNSICPRHLCREDEILYGVGFGFDFFRKISPDFEHKKVEPFQYHERSGALGGDIFIHAKCNNYGKLFELTQAIINNLPPRSVDRFEDIYGWVYRNGRDLSGFIDGTMNPRDPDERAEVAINTYTGGSYGLVQKWIHDMDLLRSTPGNKQINNTLSCVYSVRKFSPAERGKWPKFRIVRQSQPYGTLSGEAGLLFIAYAAEIKNFNFMLDRMTGDTEDREIDDVMRFSHCVTGNYWYFPSQEELTRLVTMDKLEP</sequence>
<keyword evidence="5" id="KW-0408">Iron</keyword>
<organism evidence="7 8">
    <name type="scientific">Schistosoma bovis</name>
    <name type="common">Blood fluke</name>
    <dbReference type="NCBI Taxonomy" id="6184"/>
    <lineage>
        <taxon>Eukaryota</taxon>
        <taxon>Metazoa</taxon>
        <taxon>Spiralia</taxon>
        <taxon>Lophotrochozoa</taxon>
        <taxon>Platyhelminthes</taxon>
        <taxon>Trematoda</taxon>
        <taxon>Digenea</taxon>
        <taxon>Strigeidida</taxon>
        <taxon>Schistosomatoidea</taxon>
        <taxon>Schistosomatidae</taxon>
        <taxon>Schistosoma</taxon>
    </lineage>
</organism>
<evidence type="ECO:0000259" key="6">
    <source>
        <dbReference type="Pfam" id="PF20628"/>
    </source>
</evidence>
<evidence type="ECO:0000256" key="4">
    <source>
        <dbReference type="ARBA" id="ARBA00023002"/>
    </source>
</evidence>
<protein>
    <recommendedName>
        <fullName evidence="6">Dyp-type peroxidase C-terminal domain-containing protein</fullName>
    </recommendedName>
</protein>
<evidence type="ECO:0000256" key="1">
    <source>
        <dbReference type="ARBA" id="ARBA00001970"/>
    </source>
</evidence>
<dbReference type="STRING" id="6184.A0A430PYC1"/>
<proteinExistence type="predicted"/>
<feature type="domain" description="Dyp-type peroxidase C-terminal" evidence="6">
    <location>
        <begin position="196"/>
        <end position="264"/>
    </location>
</feature>
<gene>
    <name evidence="7" type="ORF">DC041_0008875</name>
</gene>
<comment type="caution">
    <text evidence="7">The sequence shown here is derived from an EMBL/GenBank/DDBJ whole genome shotgun (WGS) entry which is preliminary data.</text>
</comment>
<keyword evidence="2" id="KW-0575">Peroxidase</keyword>
<dbReference type="InterPro" id="IPR011008">
    <property type="entry name" value="Dimeric_a/b-barrel"/>
</dbReference>
<dbReference type="PANTHER" id="PTHR30521">
    <property type="entry name" value="DEFERROCHELATASE/PEROXIDASE"/>
    <property type="match status" value="1"/>
</dbReference>
<dbReference type="GO" id="GO:0020037">
    <property type="term" value="F:heme binding"/>
    <property type="evidence" value="ECO:0007669"/>
    <property type="project" value="InterPro"/>
</dbReference>
<reference evidence="7 8" key="1">
    <citation type="journal article" date="2019" name="PLoS Pathog.">
        <title>Genome sequence of the bovine parasite Schistosoma bovis Tanzania.</title>
        <authorList>
            <person name="Oey H."/>
            <person name="Zakrzewski M."/>
            <person name="Gobert G."/>
            <person name="Gravermann K."/>
            <person name="Stoye J."/>
            <person name="Jones M."/>
            <person name="Mcmanus D."/>
            <person name="Krause L."/>
        </authorList>
    </citation>
    <scope>NUCLEOTIDE SEQUENCE [LARGE SCALE GENOMIC DNA]</scope>
    <source>
        <strain evidence="7 8">TAN1997</strain>
    </source>
</reference>
<dbReference type="GO" id="GO:0004601">
    <property type="term" value="F:peroxidase activity"/>
    <property type="evidence" value="ECO:0007669"/>
    <property type="project" value="UniProtKB-KW"/>
</dbReference>
<keyword evidence="4" id="KW-0560">Oxidoreductase</keyword>
<feature type="domain" description="Dyp-type peroxidase C-terminal" evidence="6">
    <location>
        <begin position="120"/>
        <end position="172"/>
    </location>
</feature>
<accession>A0A430PYC1</accession>
<evidence type="ECO:0000256" key="5">
    <source>
        <dbReference type="ARBA" id="ARBA00023004"/>
    </source>
</evidence>
<evidence type="ECO:0000256" key="3">
    <source>
        <dbReference type="ARBA" id="ARBA00022723"/>
    </source>
</evidence>
<dbReference type="InterPro" id="IPR006314">
    <property type="entry name" value="Dyp_peroxidase"/>
</dbReference>
<evidence type="ECO:0000313" key="7">
    <source>
        <dbReference type="EMBL" id="RTG80432.1"/>
    </source>
</evidence>
<dbReference type="InterPro" id="IPR048328">
    <property type="entry name" value="Dyp_perox_C"/>
</dbReference>
<keyword evidence="8" id="KW-1185">Reference proteome</keyword>
<dbReference type="AlphaFoldDB" id="A0A430PYC1"/>
<dbReference type="GO" id="GO:0046872">
    <property type="term" value="F:metal ion binding"/>
    <property type="evidence" value="ECO:0007669"/>
    <property type="project" value="UniProtKB-KW"/>
</dbReference>
<dbReference type="PROSITE" id="PS51404">
    <property type="entry name" value="DYP_PEROXIDASE"/>
    <property type="match status" value="1"/>
</dbReference>